<dbReference type="InterPro" id="IPR007031">
    <property type="entry name" value="Poxvirus_VLTF3"/>
</dbReference>
<organism evidence="1 2">
    <name type="scientific">Gonapodya prolifera (strain JEL478)</name>
    <name type="common">Monoblepharis prolifera</name>
    <dbReference type="NCBI Taxonomy" id="1344416"/>
    <lineage>
        <taxon>Eukaryota</taxon>
        <taxon>Fungi</taxon>
        <taxon>Fungi incertae sedis</taxon>
        <taxon>Chytridiomycota</taxon>
        <taxon>Chytridiomycota incertae sedis</taxon>
        <taxon>Monoblepharidomycetes</taxon>
        <taxon>Monoblepharidales</taxon>
        <taxon>Gonapodyaceae</taxon>
        <taxon>Gonapodya</taxon>
    </lineage>
</organism>
<dbReference type="OrthoDB" id="543007at2759"/>
<proteinExistence type="predicted"/>
<gene>
    <name evidence="1" type="ORF">M427DRAFT_45210</name>
</gene>
<dbReference type="GO" id="GO:0046782">
    <property type="term" value="P:regulation of viral transcription"/>
    <property type="evidence" value="ECO:0007669"/>
    <property type="project" value="InterPro"/>
</dbReference>
<reference evidence="1 2" key="1">
    <citation type="journal article" date="2015" name="Genome Biol. Evol.">
        <title>Phylogenomic analyses indicate that early fungi evolved digesting cell walls of algal ancestors of land plants.</title>
        <authorList>
            <person name="Chang Y."/>
            <person name="Wang S."/>
            <person name="Sekimoto S."/>
            <person name="Aerts A.L."/>
            <person name="Choi C."/>
            <person name="Clum A."/>
            <person name="LaButti K.M."/>
            <person name="Lindquist E.A."/>
            <person name="Yee Ngan C."/>
            <person name="Ohm R.A."/>
            <person name="Salamov A.A."/>
            <person name="Grigoriev I.V."/>
            <person name="Spatafora J.W."/>
            <person name="Berbee M.L."/>
        </authorList>
    </citation>
    <scope>NUCLEOTIDE SEQUENCE [LARGE SCALE GENOMIC DNA]</scope>
    <source>
        <strain evidence="1 2">JEL478</strain>
    </source>
</reference>
<dbReference type="AlphaFoldDB" id="A0A139ABY4"/>
<name>A0A139ABY4_GONPJ</name>
<evidence type="ECO:0008006" key="3">
    <source>
        <dbReference type="Google" id="ProtNLM"/>
    </source>
</evidence>
<protein>
    <recommendedName>
        <fullName evidence="3">TFIIB-type domain-containing protein</fullName>
    </recommendedName>
</protein>
<dbReference type="Proteomes" id="UP000070544">
    <property type="component" value="Unassembled WGS sequence"/>
</dbReference>
<keyword evidence="2" id="KW-1185">Reference proteome</keyword>
<sequence>MSDEIFDLLGRGGESVQSAFVGPIKWKSEVRQGTKRTLDTALEPFAHYTETLARFNELEKTVQALRPTIDALSETELTGILDGSQKNFIGSVRATPVTSFSAQTVSFGKYEIEDAMARIEKRVDLSRYLLDCSILLTEYLSQDLDVERGEIDHSLCPWLSASASANQDNNNNNNNPASQNVTDYLKPLINEAKETIRDRYFITVEGLHSQGVLGVGLTMSPLEQALLQAAAASHNKHVQNSGVKKTRASRAIASPVVESPMCSSCGSSSLRQDELSVVCSVCGLVLAQTTATQLSWQEMLDLVRRKAKLETYKPVTHFNEALMRLQAKGKMKVDQTVVTMLRTELEKDRITDTSEITPTLVRNYLHKLGFANYYDVIPYIVRDLTGRSPTQISPRTEEQMRGMFLQIQASYEQHRPGERSSFLNYSYVTYKIAEILNLNELRAHCKLLKSSEKLRLHDDIWKLICEDMVGPFTQPYKFFPVDIN</sequence>
<evidence type="ECO:0000313" key="1">
    <source>
        <dbReference type="EMBL" id="KXS14114.1"/>
    </source>
</evidence>
<accession>A0A139ABY4</accession>
<dbReference type="EMBL" id="KQ965771">
    <property type="protein sequence ID" value="KXS14114.1"/>
    <property type="molecule type" value="Genomic_DNA"/>
</dbReference>
<dbReference type="Pfam" id="PF04947">
    <property type="entry name" value="Pox_VLTF3"/>
    <property type="match status" value="1"/>
</dbReference>
<evidence type="ECO:0000313" key="2">
    <source>
        <dbReference type="Proteomes" id="UP000070544"/>
    </source>
</evidence>